<reference evidence="3" key="2">
    <citation type="submission" date="2020-09" db="EMBL/GenBank/DDBJ databases">
        <authorList>
            <person name="Sun Q."/>
            <person name="Kim S."/>
        </authorList>
    </citation>
    <scope>NUCLEOTIDE SEQUENCE</scope>
    <source>
        <strain evidence="3">KCTC 42590</strain>
    </source>
</reference>
<dbReference type="InterPro" id="IPR049449">
    <property type="entry name" value="TesB_ACOT8-like_N"/>
</dbReference>
<dbReference type="InterPro" id="IPR052389">
    <property type="entry name" value="Sec_Metab_Biosynth-Assoc"/>
</dbReference>
<accession>A0A919AT24</accession>
<dbReference type="Pfam" id="PF20789">
    <property type="entry name" value="4HBT_3C"/>
    <property type="match status" value="1"/>
</dbReference>
<dbReference type="Proteomes" id="UP000630923">
    <property type="component" value="Unassembled WGS sequence"/>
</dbReference>
<evidence type="ECO:0000313" key="4">
    <source>
        <dbReference type="Proteomes" id="UP000630923"/>
    </source>
</evidence>
<name>A0A919AT24_9PROT</name>
<evidence type="ECO:0008006" key="5">
    <source>
        <dbReference type="Google" id="ProtNLM"/>
    </source>
</evidence>
<evidence type="ECO:0000259" key="1">
    <source>
        <dbReference type="Pfam" id="PF13622"/>
    </source>
</evidence>
<dbReference type="Gene3D" id="2.40.160.210">
    <property type="entry name" value="Acyl-CoA thioesterase, double hotdog domain"/>
    <property type="match status" value="1"/>
</dbReference>
<reference evidence="3" key="1">
    <citation type="journal article" date="2014" name="Int. J. Syst. Evol. Microbiol.">
        <title>Complete genome sequence of Corynebacterium casei LMG S-19264T (=DSM 44701T), isolated from a smear-ripened cheese.</title>
        <authorList>
            <consortium name="US DOE Joint Genome Institute (JGI-PGF)"/>
            <person name="Walter F."/>
            <person name="Albersmeier A."/>
            <person name="Kalinowski J."/>
            <person name="Ruckert C."/>
        </authorList>
    </citation>
    <scope>NUCLEOTIDE SEQUENCE</scope>
    <source>
        <strain evidence="3">KCTC 42590</strain>
    </source>
</reference>
<evidence type="ECO:0000259" key="2">
    <source>
        <dbReference type="Pfam" id="PF20789"/>
    </source>
</evidence>
<dbReference type="PANTHER" id="PTHR38110:SF1">
    <property type="entry name" value="THIOESTERASE DOMAIN-CONTAINING PROTEIN"/>
    <property type="match status" value="1"/>
</dbReference>
<organism evidence="3 4">
    <name type="scientific">Kordiimonas sediminis</name>
    <dbReference type="NCBI Taxonomy" id="1735581"/>
    <lineage>
        <taxon>Bacteria</taxon>
        <taxon>Pseudomonadati</taxon>
        <taxon>Pseudomonadota</taxon>
        <taxon>Alphaproteobacteria</taxon>
        <taxon>Kordiimonadales</taxon>
        <taxon>Kordiimonadaceae</taxon>
        <taxon>Kordiimonas</taxon>
    </lineage>
</organism>
<comment type="caution">
    <text evidence="3">The sequence shown here is derived from an EMBL/GenBank/DDBJ whole genome shotgun (WGS) entry which is preliminary data.</text>
</comment>
<feature type="domain" description="Acyl-CoA thioesterase-like C-terminal" evidence="2">
    <location>
        <begin position="127"/>
        <end position="260"/>
    </location>
</feature>
<dbReference type="PANTHER" id="PTHR38110">
    <property type="entry name" value="CHROMOSOME 23, WHOLE GENOME SHOTGUN SEQUENCE"/>
    <property type="match status" value="1"/>
</dbReference>
<gene>
    <name evidence="3" type="ORF">GCM10017044_18110</name>
</gene>
<sequence>MSDWTFPDVIDTVKGQNGAYTAEVPDNWLQGRAAFGGLTGAIGVRALQLHSQETRPLRSLMVSFVGPMQSGTCEIHVRTLRTGKSVAQYCVEITQGDAFIAQISAVYGQGRDELRYRQPARDDLPPLDKYPSAPFVKGVMPNFIQYFENKWVGNGMPMSGKEDSTLNLWTRLRDDMSAYPLERMMAIADVPPPVVMSHYTSPLVASSLTWKIEILTQPQDFETQWFHLDYTLEDAQDGYSQQAGRIYDEAGNLIMLSHQCMCYFSGKSFS</sequence>
<dbReference type="RefSeq" id="WP_191252167.1">
    <property type="nucleotide sequence ID" value="NZ_BNCI01000002.1"/>
</dbReference>
<dbReference type="InterPro" id="IPR042171">
    <property type="entry name" value="Acyl-CoA_hotdog"/>
</dbReference>
<dbReference type="Pfam" id="PF13622">
    <property type="entry name" value="4HBT_3"/>
    <property type="match status" value="1"/>
</dbReference>
<feature type="domain" description="Acyl-CoA thioesterase-like N-terminal HotDog" evidence="1">
    <location>
        <begin position="25"/>
        <end position="107"/>
    </location>
</feature>
<evidence type="ECO:0000313" key="3">
    <source>
        <dbReference type="EMBL" id="GHF23919.1"/>
    </source>
</evidence>
<dbReference type="SUPFAM" id="SSF54637">
    <property type="entry name" value="Thioesterase/thiol ester dehydrase-isomerase"/>
    <property type="match status" value="2"/>
</dbReference>
<dbReference type="EMBL" id="BNCI01000002">
    <property type="protein sequence ID" value="GHF23919.1"/>
    <property type="molecule type" value="Genomic_DNA"/>
</dbReference>
<dbReference type="InterPro" id="IPR049450">
    <property type="entry name" value="ACOT8-like_C"/>
</dbReference>
<dbReference type="AlphaFoldDB" id="A0A919AT24"/>
<protein>
    <recommendedName>
        <fullName evidence="5">Thioesterase family protein</fullName>
    </recommendedName>
</protein>
<keyword evidence="4" id="KW-1185">Reference proteome</keyword>
<proteinExistence type="predicted"/>
<dbReference type="InterPro" id="IPR029069">
    <property type="entry name" value="HotDog_dom_sf"/>
</dbReference>